<sequence length="391" mass="46566">MGLSRFELRLLHFFDNYCILQFTFGVNLKLDKMWRCSVPPLFRRSQMVRNAIFLYSCINMWPLCEVEELFLADQKQYDLNISVSPQIGLIKDALKALSTFEREPSLPESLDLYTRTLGYFSDLIKNTQDMLLDPLRLASDSFTASELMITSIILYLFLWLHPHKLLPILLEESSLKNELKPETTDFISVCRSLLNARDLLLSSLSRTEFRAIVETPRKVPLLFKKHKFAIIVQLEKDLEIYYEDKKDMDSLCYEEIETIRKSLDLLASEFYHTATLNYPLFLFRWPLRLPQLFDELLRNRHFFALRVYFQYSCIVTAAGFYLYQQLNMWIDYMKWFRDYNMKVYGDWIYSKDQYFYKLVTERQYRLPAGGLGCLYDFDPELVLSMLDIDMN</sequence>
<accession>A0ACC2VRF8</accession>
<proteinExistence type="predicted"/>
<protein>
    <submittedName>
        <fullName evidence="1">Uncharacterized protein</fullName>
    </submittedName>
</protein>
<dbReference type="Proteomes" id="UP001241377">
    <property type="component" value="Unassembled WGS sequence"/>
</dbReference>
<organism evidence="1 2">
    <name type="scientific">Naganishia cerealis</name>
    <dbReference type="NCBI Taxonomy" id="610337"/>
    <lineage>
        <taxon>Eukaryota</taxon>
        <taxon>Fungi</taxon>
        <taxon>Dikarya</taxon>
        <taxon>Basidiomycota</taxon>
        <taxon>Agaricomycotina</taxon>
        <taxon>Tremellomycetes</taxon>
        <taxon>Filobasidiales</taxon>
        <taxon>Filobasidiaceae</taxon>
        <taxon>Naganishia</taxon>
    </lineage>
</organism>
<reference evidence="1" key="1">
    <citation type="submission" date="2023-04" db="EMBL/GenBank/DDBJ databases">
        <title>Draft Genome sequencing of Naganishia species isolated from polar environments using Oxford Nanopore Technology.</title>
        <authorList>
            <person name="Leo P."/>
            <person name="Venkateswaran K."/>
        </authorList>
    </citation>
    <scope>NUCLEOTIDE SEQUENCE</scope>
    <source>
        <strain evidence="1">MNA-CCFEE 5261</strain>
    </source>
</reference>
<gene>
    <name evidence="1" type="ORF">QFC19_005311</name>
</gene>
<evidence type="ECO:0000313" key="2">
    <source>
        <dbReference type="Proteomes" id="UP001241377"/>
    </source>
</evidence>
<dbReference type="EMBL" id="JASBWR010000059">
    <property type="protein sequence ID" value="KAJ9101341.1"/>
    <property type="molecule type" value="Genomic_DNA"/>
</dbReference>
<name>A0ACC2VRF8_9TREE</name>
<comment type="caution">
    <text evidence="1">The sequence shown here is derived from an EMBL/GenBank/DDBJ whole genome shotgun (WGS) entry which is preliminary data.</text>
</comment>
<evidence type="ECO:0000313" key="1">
    <source>
        <dbReference type="EMBL" id="KAJ9101341.1"/>
    </source>
</evidence>
<keyword evidence="2" id="KW-1185">Reference proteome</keyword>